<dbReference type="FunFam" id="3.20.20.60:FF:000003">
    <property type="entry name" value="3-methyl-2-oxobutanoate hydroxymethyltransferase"/>
    <property type="match status" value="1"/>
</dbReference>
<feature type="binding site" evidence="7 9">
    <location>
        <begin position="99"/>
        <end position="100"/>
    </location>
    <ligand>
        <name>3-methyl-2-oxobutanoate</name>
        <dbReference type="ChEBI" id="CHEBI:11851"/>
    </ligand>
</feature>
<name>A0A291H248_9MICO</name>
<comment type="catalytic activity">
    <reaction evidence="7">
        <text>(6R)-5,10-methylene-5,6,7,8-tetrahydrofolate + 3-methyl-2-oxobutanoate + H2O = 2-dehydropantoate + (6S)-5,6,7,8-tetrahydrofolate</text>
        <dbReference type="Rhea" id="RHEA:11824"/>
        <dbReference type="ChEBI" id="CHEBI:11561"/>
        <dbReference type="ChEBI" id="CHEBI:11851"/>
        <dbReference type="ChEBI" id="CHEBI:15377"/>
        <dbReference type="ChEBI" id="CHEBI:15636"/>
        <dbReference type="ChEBI" id="CHEBI:57453"/>
        <dbReference type="EC" id="2.1.2.11"/>
    </reaction>
</comment>
<dbReference type="NCBIfam" id="TIGR00222">
    <property type="entry name" value="panB"/>
    <property type="match status" value="1"/>
</dbReference>
<dbReference type="GO" id="GO:0003864">
    <property type="term" value="F:3-methyl-2-oxobutanoate hydroxymethyltransferase activity"/>
    <property type="evidence" value="ECO:0007669"/>
    <property type="project" value="UniProtKB-UniRule"/>
</dbReference>
<feature type="binding site" evidence="7 9">
    <location>
        <position position="167"/>
    </location>
    <ligand>
        <name>3-methyl-2-oxobutanoate</name>
        <dbReference type="ChEBI" id="CHEBI:11851"/>
    </ligand>
</feature>
<dbReference type="GO" id="GO:0032259">
    <property type="term" value="P:methylation"/>
    <property type="evidence" value="ECO:0007669"/>
    <property type="project" value="UniProtKB-KW"/>
</dbReference>
<dbReference type="GO" id="GO:0008168">
    <property type="term" value="F:methyltransferase activity"/>
    <property type="evidence" value="ECO:0007669"/>
    <property type="project" value="UniProtKB-KW"/>
</dbReference>
<evidence type="ECO:0000313" key="13">
    <source>
        <dbReference type="Proteomes" id="UP000217889"/>
    </source>
</evidence>
<comment type="pathway">
    <text evidence="1 7">Cofactor biosynthesis; (R)-pantothenate biosynthesis; (R)-pantoate from 3-methyl-2-oxobutanoate: step 1/2.</text>
</comment>
<dbReference type="PANTHER" id="PTHR20881">
    <property type="entry name" value="3-METHYL-2-OXOBUTANOATE HYDROXYMETHYLTRANSFERASE"/>
    <property type="match status" value="1"/>
</dbReference>
<dbReference type="HAMAP" id="MF_00156">
    <property type="entry name" value="PanB"/>
    <property type="match status" value="1"/>
</dbReference>
<evidence type="ECO:0000256" key="8">
    <source>
        <dbReference type="PIRSR" id="PIRSR000388-1"/>
    </source>
</evidence>
<feature type="compositionally biased region" description="Basic and acidic residues" evidence="11">
    <location>
        <begin position="18"/>
        <end position="30"/>
    </location>
</feature>
<dbReference type="InterPro" id="IPR003700">
    <property type="entry name" value="Pantoate_hydroxy_MeTrfase"/>
</dbReference>
<feature type="binding site" evidence="7 10">
    <location>
        <position position="169"/>
    </location>
    <ligand>
        <name>Mg(2+)</name>
        <dbReference type="ChEBI" id="CHEBI:18420"/>
    </ligand>
</feature>
<keyword evidence="4 7" id="KW-0566">Pantothenate biosynthesis</keyword>
<dbReference type="UniPathway" id="UPA00028">
    <property type="reaction ID" value="UER00003"/>
</dbReference>
<protein>
    <recommendedName>
        <fullName evidence="7">3-methyl-2-oxobutanoate hydroxymethyltransferase</fullName>
        <ecNumber evidence="7">2.1.2.11</ecNumber>
    </recommendedName>
    <alternativeName>
        <fullName evidence="7">Ketopantoate hydroxymethyltransferase</fullName>
        <shortName evidence="7">KPHMT</shortName>
    </alternativeName>
</protein>
<dbReference type="PIRSF" id="PIRSF000388">
    <property type="entry name" value="Pantoate_hydroxy_MeTrfase"/>
    <property type="match status" value="1"/>
</dbReference>
<keyword evidence="12" id="KW-0489">Methyltransferase</keyword>
<dbReference type="InterPro" id="IPR015813">
    <property type="entry name" value="Pyrv/PenolPyrv_kinase-like_dom"/>
</dbReference>
<keyword evidence="5 7" id="KW-0808">Transferase</keyword>
<dbReference type="GO" id="GO:0005737">
    <property type="term" value="C:cytoplasm"/>
    <property type="evidence" value="ECO:0007669"/>
    <property type="project" value="UniProtKB-SubCell"/>
</dbReference>
<evidence type="ECO:0000256" key="11">
    <source>
        <dbReference type="SAM" id="MobiDB-lite"/>
    </source>
</evidence>
<dbReference type="GO" id="GO:0015940">
    <property type="term" value="P:pantothenate biosynthetic process"/>
    <property type="evidence" value="ECO:0007669"/>
    <property type="project" value="UniProtKB-UniRule"/>
</dbReference>
<evidence type="ECO:0000256" key="4">
    <source>
        <dbReference type="ARBA" id="ARBA00022655"/>
    </source>
</evidence>
<dbReference type="Gene3D" id="3.20.20.60">
    <property type="entry name" value="Phosphoenolpyruvate-binding domains"/>
    <property type="match status" value="1"/>
</dbReference>
<feature type="binding site" evidence="7 10">
    <location>
        <position position="99"/>
    </location>
    <ligand>
        <name>Mg(2+)</name>
        <dbReference type="ChEBI" id="CHEBI:18420"/>
    </ligand>
</feature>
<dbReference type="GO" id="GO:0000287">
    <property type="term" value="F:magnesium ion binding"/>
    <property type="evidence" value="ECO:0007669"/>
    <property type="project" value="TreeGrafter"/>
</dbReference>
<comment type="cofactor">
    <cofactor evidence="7 10">
        <name>Mg(2+)</name>
        <dbReference type="ChEBI" id="CHEBI:18420"/>
    </cofactor>
    <text evidence="7 10">Binds 1 Mg(2+) ion per subunit.</text>
</comment>
<feature type="region of interest" description="Disordered" evidence="11">
    <location>
        <begin position="14"/>
        <end position="55"/>
    </location>
</feature>
<evidence type="ECO:0000313" key="12">
    <source>
        <dbReference type="EMBL" id="ATG56548.1"/>
    </source>
</evidence>
<dbReference type="SUPFAM" id="SSF51621">
    <property type="entry name" value="Phosphoenolpyruvate/pyruvate domain"/>
    <property type="match status" value="1"/>
</dbReference>
<evidence type="ECO:0000256" key="10">
    <source>
        <dbReference type="PIRSR" id="PIRSR000388-3"/>
    </source>
</evidence>
<dbReference type="Pfam" id="PF02548">
    <property type="entry name" value="Pantoate_transf"/>
    <property type="match status" value="1"/>
</dbReference>
<evidence type="ECO:0000256" key="6">
    <source>
        <dbReference type="ARBA" id="ARBA00056497"/>
    </source>
</evidence>
<gene>
    <name evidence="7 12" type="primary">panB</name>
    <name evidence="12" type="ORF">CFK41_08460</name>
</gene>
<dbReference type="EC" id="2.1.2.11" evidence="7"/>
<keyword evidence="7" id="KW-0963">Cytoplasm</keyword>
<feature type="active site" description="Proton acceptor" evidence="7 8">
    <location>
        <position position="236"/>
    </location>
</feature>
<dbReference type="KEGG" id="bgg:CFK41_08460"/>
<comment type="subcellular location">
    <subcellularLocation>
        <location evidence="7">Cytoplasm</location>
    </subcellularLocation>
</comment>
<evidence type="ECO:0000256" key="1">
    <source>
        <dbReference type="ARBA" id="ARBA00005033"/>
    </source>
</evidence>
<organism evidence="12 13">
    <name type="scientific">Brachybacterium ginsengisoli</name>
    <dbReference type="NCBI Taxonomy" id="1331682"/>
    <lineage>
        <taxon>Bacteria</taxon>
        <taxon>Bacillati</taxon>
        <taxon>Actinomycetota</taxon>
        <taxon>Actinomycetes</taxon>
        <taxon>Micrococcales</taxon>
        <taxon>Dermabacteraceae</taxon>
        <taxon>Brachybacterium</taxon>
    </lineage>
</organism>
<dbReference type="AlphaFoldDB" id="A0A291H248"/>
<sequence>MQGTRVAYPRRWWRPSCPRHDRSAGDDRLGRHPRRPVHRQEHPVSTESTPGTAGPAKIRLRHLQLAKQQGRPFSMLTAYDQFSAQAFEAAGVEVLLVGDSVGTTVLGHTSTTSTTHQDMLTFTGAVARSVTRPLVVADLAFGTYESGPAEALRHGVELVRAGAEAVKLEGGAEITAQVRALVDAGIPVLGHLGFTPQSVNSLSGHRIQGRDEASARKLREDALALQAAGASAIVLELVPAAVAAEVTAALDVPTIGIGAGPRCDGQVLVWQDMAGLSGFRGKFVKAFADLRGQLEQAAREYRAEVGERAYPGPEHSFD</sequence>
<dbReference type="OrthoDB" id="9781789at2"/>
<evidence type="ECO:0000256" key="2">
    <source>
        <dbReference type="ARBA" id="ARBA00008676"/>
    </source>
</evidence>
<evidence type="ECO:0000256" key="3">
    <source>
        <dbReference type="ARBA" id="ARBA00011424"/>
    </source>
</evidence>
<dbReference type="PANTHER" id="PTHR20881:SF0">
    <property type="entry name" value="3-METHYL-2-OXOBUTANOATE HYDROXYMETHYLTRANSFERASE"/>
    <property type="match status" value="1"/>
</dbReference>
<feature type="binding site" evidence="7 10">
    <location>
        <position position="138"/>
    </location>
    <ligand>
        <name>Mg(2+)</name>
        <dbReference type="ChEBI" id="CHEBI:18420"/>
    </ligand>
</feature>
<dbReference type="Proteomes" id="UP000217889">
    <property type="component" value="Chromosome"/>
</dbReference>
<comment type="subunit">
    <text evidence="3 7">Homodecamer; pentamer of dimers.</text>
</comment>
<comment type="similarity">
    <text evidence="2 7">Belongs to the PanB family.</text>
</comment>
<keyword evidence="7 10" id="KW-0460">Magnesium</keyword>
<evidence type="ECO:0000256" key="5">
    <source>
        <dbReference type="ARBA" id="ARBA00022679"/>
    </source>
</evidence>
<comment type="function">
    <text evidence="6 7">Catalyzes the reversible reaction in which hydroxymethyl group from 5,10-methylenetetrahydrofolate is transferred onto alpha-ketoisovalerate to form ketopantoate.</text>
</comment>
<dbReference type="CDD" id="cd06557">
    <property type="entry name" value="KPHMT-like"/>
    <property type="match status" value="1"/>
</dbReference>
<accession>A0A291H248</accession>
<dbReference type="NCBIfam" id="NF001452">
    <property type="entry name" value="PRK00311.1"/>
    <property type="match status" value="1"/>
</dbReference>
<keyword evidence="13" id="KW-1185">Reference proteome</keyword>
<dbReference type="EMBL" id="CP023564">
    <property type="protein sequence ID" value="ATG56548.1"/>
    <property type="molecule type" value="Genomic_DNA"/>
</dbReference>
<proteinExistence type="inferred from homology"/>
<evidence type="ECO:0000256" key="9">
    <source>
        <dbReference type="PIRSR" id="PIRSR000388-2"/>
    </source>
</evidence>
<feature type="binding site" evidence="7 9">
    <location>
        <position position="138"/>
    </location>
    <ligand>
        <name>3-methyl-2-oxobutanoate</name>
        <dbReference type="ChEBI" id="CHEBI:11851"/>
    </ligand>
</feature>
<dbReference type="InterPro" id="IPR040442">
    <property type="entry name" value="Pyrv_kinase-like_dom_sf"/>
</dbReference>
<keyword evidence="7 10" id="KW-0479">Metal-binding</keyword>
<evidence type="ECO:0000256" key="7">
    <source>
        <dbReference type="HAMAP-Rule" id="MF_00156"/>
    </source>
</evidence>
<reference evidence="12 13" key="1">
    <citation type="journal article" date="2014" name="Int. J. Syst. Evol. Microbiol.">
        <title>Brachybacterium ginsengisoli sp. nov., isolated from soil of a ginseng field.</title>
        <authorList>
            <person name="Hoang V.A."/>
            <person name="Kim Y.J."/>
            <person name="Nguyen N.L."/>
            <person name="Yang D.C."/>
        </authorList>
    </citation>
    <scope>NUCLEOTIDE SEQUENCE [LARGE SCALE GENOMIC DNA]</scope>
    <source>
        <strain evidence="12 13">DCY80</strain>
    </source>
</reference>